<sequence length="102" mass="11413">MAAPFAAHSVYKKGIKKWAKIASTNSLFFQSTAASKMLSSPPPWPSPPPSPPPPPSPLRVQQSTLLNVDLRRSKKPRRTSVTRHQSVHLCSAWRERERDGEE</sequence>
<evidence type="ECO:0000313" key="2">
    <source>
        <dbReference type="EMBL" id="KAL2517211.1"/>
    </source>
</evidence>
<dbReference type="EMBL" id="JBFOLK010000004">
    <property type="protein sequence ID" value="KAL2517211.1"/>
    <property type="molecule type" value="Genomic_DNA"/>
</dbReference>
<evidence type="ECO:0000256" key="1">
    <source>
        <dbReference type="SAM" id="MobiDB-lite"/>
    </source>
</evidence>
<protein>
    <submittedName>
        <fullName evidence="2">Uncharacterized protein</fullName>
    </submittedName>
</protein>
<proteinExistence type="predicted"/>
<accession>A0ABD1TWV4</accession>
<feature type="region of interest" description="Disordered" evidence="1">
    <location>
        <begin position="34"/>
        <end position="87"/>
    </location>
</feature>
<feature type="compositionally biased region" description="Basic residues" evidence="1">
    <location>
        <begin position="72"/>
        <end position="81"/>
    </location>
</feature>
<feature type="compositionally biased region" description="Pro residues" evidence="1">
    <location>
        <begin position="40"/>
        <end position="57"/>
    </location>
</feature>
<keyword evidence="3" id="KW-1185">Reference proteome</keyword>
<reference evidence="3" key="1">
    <citation type="submission" date="2024-07" db="EMBL/GenBank/DDBJ databases">
        <title>Two chromosome-level genome assemblies of Korean endemic species Abeliophyllum distichum and Forsythia ovata (Oleaceae).</title>
        <authorList>
            <person name="Jang H."/>
        </authorList>
    </citation>
    <scope>NUCLEOTIDE SEQUENCE [LARGE SCALE GENOMIC DNA]</scope>
</reference>
<comment type="caution">
    <text evidence="2">The sequence shown here is derived from an EMBL/GenBank/DDBJ whole genome shotgun (WGS) entry which is preliminary data.</text>
</comment>
<dbReference type="AlphaFoldDB" id="A0ABD1TWV4"/>
<dbReference type="Proteomes" id="UP001604336">
    <property type="component" value="Unassembled WGS sequence"/>
</dbReference>
<name>A0ABD1TWV4_9LAMI</name>
<organism evidence="2 3">
    <name type="scientific">Abeliophyllum distichum</name>
    <dbReference type="NCBI Taxonomy" id="126358"/>
    <lineage>
        <taxon>Eukaryota</taxon>
        <taxon>Viridiplantae</taxon>
        <taxon>Streptophyta</taxon>
        <taxon>Embryophyta</taxon>
        <taxon>Tracheophyta</taxon>
        <taxon>Spermatophyta</taxon>
        <taxon>Magnoliopsida</taxon>
        <taxon>eudicotyledons</taxon>
        <taxon>Gunneridae</taxon>
        <taxon>Pentapetalae</taxon>
        <taxon>asterids</taxon>
        <taxon>lamiids</taxon>
        <taxon>Lamiales</taxon>
        <taxon>Oleaceae</taxon>
        <taxon>Forsythieae</taxon>
        <taxon>Abeliophyllum</taxon>
    </lineage>
</organism>
<evidence type="ECO:0000313" key="3">
    <source>
        <dbReference type="Proteomes" id="UP001604336"/>
    </source>
</evidence>
<gene>
    <name evidence="2" type="ORF">Adt_13458</name>
</gene>